<name>A0A6I4MLV8_9ACTN</name>
<proteinExistence type="predicted"/>
<reference evidence="1" key="1">
    <citation type="submission" date="2019-12" db="EMBL/GenBank/DDBJ databases">
        <title>Actinomadura physcomitrii sp. nov., a novel actinomycete isolated from moss [Physcomitrium sphaericum (Ludw) Fuernr].</title>
        <authorList>
            <person name="Zhuang X."/>
        </authorList>
    </citation>
    <scope>NUCLEOTIDE SEQUENCE [LARGE SCALE GENOMIC DNA]</scope>
    <source>
        <strain evidence="1">LD22</strain>
    </source>
</reference>
<sequence>MPLAVLGCVAGTLLTRRSPAGDFDDIQVESELGRADQTAEATSVR</sequence>
<gene>
    <name evidence="1" type="ORF">F8568_035700</name>
</gene>
<comment type="caution">
    <text evidence="1">The sequence shown here is derived from an EMBL/GenBank/DDBJ whole genome shotgun (WGS) entry which is preliminary data.</text>
</comment>
<evidence type="ECO:0000313" key="1">
    <source>
        <dbReference type="EMBL" id="MWA05615.1"/>
    </source>
</evidence>
<accession>A0A6I4MLV8</accession>
<evidence type="ECO:0000313" key="2">
    <source>
        <dbReference type="Proteomes" id="UP000462055"/>
    </source>
</evidence>
<dbReference type="AlphaFoldDB" id="A0A6I4MLV8"/>
<organism evidence="1 2">
    <name type="scientific">Actinomadura physcomitrii</name>
    <dbReference type="NCBI Taxonomy" id="2650748"/>
    <lineage>
        <taxon>Bacteria</taxon>
        <taxon>Bacillati</taxon>
        <taxon>Actinomycetota</taxon>
        <taxon>Actinomycetes</taxon>
        <taxon>Streptosporangiales</taxon>
        <taxon>Thermomonosporaceae</taxon>
        <taxon>Actinomadura</taxon>
    </lineage>
</organism>
<keyword evidence="2" id="KW-1185">Reference proteome</keyword>
<protein>
    <submittedName>
        <fullName evidence="1">Uncharacterized protein</fullName>
    </submittedName>
</protein>
<dbReference type="RefSeq" id="WP_160573886.1">
    <property type="nucleotide sequence ID" value="NZ_WBMS02000039.1"/>
</dbReference>
<dbReference type="Proteomes" id="UP000462055">
    <property type="component" value="Unassembled WGS sequence"/>
</dbReference>
<dbReference type="EMBL" id="WBMS02000039">
    <property type="protein sequence ID" value="MWA05615.1"/>
    <property type="molecule type" value="Genomic_DNA"/>
</dbReference>